<dbReference type="InterPro" id="IPR050091">
    <property type="entry name" value="PKS_NRPS_Biosynth_Enz"/>
</dbReference>
<dbReference type="GO" id="GO:0005737">
    <property type="term" value="C:cytoplasm"/>
    <property type="evidence" value="ECO:0007669"/>
    <property type="project" value="InterPro"/>
</dbReference>
<organism evidence="16 17">
    <name type="scientific">Mycobacterium angelicum</name>
    <dbReference type="NCBI Taxonomy" id="470074"/>
    <lineage>
        <taxon>Bacteria</taxon>
        <taxon>Bacillati</taxon>
        <taxon>Actinomycetota</taxon>
        <taxon>Actinomycetes</taxon>
        <taxon>Mycobacteriales</taxon>
        <taxon>Mycobacteriaceae</taxon>
        <taxon>Mycobacterium</taxon>
    </lineage>
</organism>
<keyword evidence="5" id="KW-0597">Phosphoprotein</keyword>
<accession>A0A1W9ZSU0</accession>
<evidence type="ECO:0000256" key="11">
    <source>
        <dbReference type="PROSITE-ProRule" id="PRU01363"/>
    </source>
</evidence>
<evidence type="ECO:0000256" key="2">
    <source>
        <dbReference type="ARBA" id="ARBA00006714"/>
    </source>
</evidence>
<evidence type="ECO:0000256" key="13">
    <source>
        <dbReference type="SAM" id="MobiDB-lite"/>
    </source>
</evidence>
<dbReference type="Proteomes" id="UP000192284">
    <property type="component" value="Unassembled WGS sequence"/>
</dbReference>
<keyword evidence="7" id="KW-0443">Lipid metabolism</keyword>
<dbReference type="SMART" id="SM00825">
    <property type="entry name" value="PKS_KS"/>
    <property type="match status" value="1"/>
</dbReference>
<feature type="compositionally biased region" description="Polar residues" evidence="13">
    <location>
        <begin position="900"/>
        <end position="909"/>
    </location>
</feature>
<dbReference type="UniPathway" id="UPA00094"/>
<comment type="similarity">
    <text evidence="2">Belongs to the thioester dehydratase family. FabA subfamily.</text>
</comment>
<evidence type="ECO:0000256" key="6">
    <source>
        <dbReference type="ARBA" id="ARBA00022832"/>
    </source>
</evidence>
<comment type="caution">
    <text evidence="16">The sequence shown here is derived from an EMBL/GenBank/DDBJ whole genome shotgun (WGS) entry which is preliminary data.</text>
</comment>
<evidence type="ECO:0000256" key="9">
    <source>
        <dbReference type="ARBA" id="ARBA00023239"/>
    </source>
</evidence>
<name>A0A1W9ZSU0_MYCAN</name>
<dbReference type="InterPro" id="IPR010083">
    <property type="entry name" value="FabA"/>
</dbReference>
<evidence type="ECO:0000256" key="8">
    <source>
        <dbReference type="ARBA" id="ARBA00023160"/>
    </source>
</evidence>
<keyword evidence="8" id="KW-0275">Fatty acid biosynthesis</keyword>
<feature type="domain" description="Ketosynthase family 3 (KS3)" evidence="14">
    <location>
        <begin position="3"/>
        <end position="429"/>
    </location>
</feature>
<dbReference type="InterPro" id="IPR013114">
    <property type="entry name" value="FabA_FabZ"/>
</dbReference>
<feature type="region of interest" description="C-terminal hotdog fold" evidence="11">
    <location>
        <begin position="1833"/>
        <end position="1989"/>
    </location>
</feature>
<dbReference type="CDD" id="cd00833">
    <property type="entry name" value="PKS"/>
    <property type="match status" value="1"/>
</dbReference>
<evidence type="ECO:0000259" key="15">
    <source>
        <dbReference type="PROSITE" id="PS52019"/>
    </source>
</evidence>
<comment type="similarity">
    <text evidence="12">Belongs to the thiolase-like superfamily. Beta-ketoacyl-ACP synthases family.</text>
</comment>
<feature type="region of interest" description="Disordered" evidence="13">
    <location>
        <begin position="1816"/>
        <end position="1836"/>
    </location>
</feature>
<dbReference type="InterPro" id="IPR016039">
    <property type="entry name" value="Thiolase-like"/>
</dbReference>
<dbReference type="CDD" id="cd01287">
    <property type="entry name" value="FabA"/>
    <property type="match status" value="1"/>
</dbReference>
<feature type="region of interest" description="Disordered" evidence="13">
    <location>
        <begin position="832"/>
        <end position="909"/>
    </location>
</feature>
<comment type="pathway">
    <text evidence="1">Lipid metabolism; fatty acid biosynthesis.</text>
</comment>
<keyword evidence="17" id="KW-1185">Reference proteome</keyword>
<evidence type="ECO:0000256" key="4">
    <source>
        <dbReference type="ARBA" id="ARBA00022516"/>
    </source>
</evidence>
<evidence type="ECO:0000259" key="14">
    <source>
        <dbReference type="PROSITE" id="PS52004"/>
    </source>
</evidence>
<feature type="active site" description="Proton donor; for dehydratase activity" evidence="11">
    <location>
        <position position="1889"/>
    </location>
</feature>
<evidence type="ECO:0000256" key="5">
    <source>
        <dbReference type="ARBA" id="ARBA00022553"/>
    </source>
</evidence>
<gene>
    <name evidence="16" type="ORF">BST12_14010</name>
</gene>
<dbReference type="Pfam" id="PF00109">
    <property type="entry name" value="ketoacyl-synt"/>
    <property type="match status" value="2"/>
</dbReference>
<evidence type="ECO:0000256" key="12">
    <source>
        <dbReference type="RuleBase" id="RU003694"/>
    </source>
</evidence>
<keyword evidence="12" id="KW-0808">Transferase</keyword>
<dbReference type="PANTHER" id="PTHR43775">
    <property type="entry name" value="FATTY ACID SYNTHASE"/>
    <property type="match status" value="1"/>
</dbReference>
<keyword evidence="9" id="KW-0456">Lyase</keyword>
<dbReference type="GO" id="GO:0019171">
    <property type="term" value="F:(3R)-hydroxyacyl-[acyl-carrier-protein] dehydratase activity"/>
    <property type="evidence" value="ECO:0007669"/>
    <property type="project" value="InterPro"/>
</dbReference>
<evidence type="ECO:0000313" key="17">
    <source>
        <dbReference type="Proteomes" id="UP000192284"/>
    </source>
</evidence>
<feature type="active site" description="Proton acceptor; for dehydratase activity" evidence="11">
    <location>
        <position position="1727"/>
    </location>
</feature>
<protein>
    <submittedName>
        <fullName evidence="16">Uncharacterized protein</fullName>
    </submittedName>
</protein>
<reference evidence="16 17" key="1">
    <citation type="submission" date="2017-02" db="EMBL/GenBank/DDBJ databases">
        <title>The new phylogeny of genus Mycobacterium.</title>
        <authorList>
            <person name="Tortoli E."/>
            <person name="Trovato A."/>
            <person name="Cirillo D.M."/>
        </authorList>
    </citation>
    <scope>NUCLEOTIDE SEQUENCE [LARGE SCALE GENOMIC DNA]</scope>
    <source>
        <strain evidence="16 17">DSM 45057</strain>
    </source>
</reference>
<dbReference type="InterPro" id="IPR042104">
    <property type="entry name" value="PKS_dehydratase_sf"/>
</dbReference>
<keyword evidence="10" id="KW-0511">Multifunctional enzyme</keyword>
<dbReference type="InterPro" id="IPR014031">
    <property type="entry name" value="Ketoacyl_synth_C"/>
</dbReference>
<keyword evidence="6" id="KW-0276">Fatty acid metabolism</keyword>
<evidence type="ECO:0000256" key="7">
    <source>
        <dbReference type="ARBA" id="ARBA00023098"/>
    </source>
</evidence>
<evidence type="ECO:0000313" key="16">
    <source>
        <dbReference type="EMBL" id="ORA20849.1"/>
    </source>
</evidence>
<feature type="domain" description="PKS/mFAS DH" evidence="15">
    <location>
        <begin position="1695"/>
        <end position="1989"/>
    </location>
</feature>
<dbReference type="Pfam" id="PF02801">
    <property type="entry name" value="Ketoacyl-synt_C"/>
    <property type="match status" value="1"/>
</dbReference>
<dbReference type="Gene3D" id="3.10.129.10">
    <property type="entry name" value="Hotdog Thioesterase"/>
    <property type="match status" value="4"/>
</dbReference>
<dbReference type="SUPFAM" id="SSF54637">
    <property type="entry name" value="Thioesterase/thiol ester dehydrase-isomerase"/>
    <property type="match status" value="4"/>
</dbReference>
<dbReference type="PANTHER" id="PTHR43775:SF37">
    <property type="entry name" value="SI:DKEY-61P9.11"/>
    <property type="match status" value="1"/>
</dbReference>
<dbReference type="GO" id="GO:0006633">
    <property type="term" value="P:fatty acid biosynthetic process"/>
    <property type="evidence" value="ECO:0007669"/>
    <property type="project" value="UniProtKB-UniPathway"/>
</dbReference>
<dbReference type="EMBL" id="MVHE01000019">
    <property type="protein sequence ID" value="ORA20849.1"/>
    <property type="molecule type" value="Genomic_DNA"/>
</dbReference>
<dbReference type="InterPro" id="IPR049900">
    <property type="entry name" value="PKS_mFAS_DH"/>
</dbReference>
<evidence type="ECO:0000256" key="1">
    <source>
        <dbReference type="ARBA" id="ARBA00005194"/>
    </source>
</evidence>
<keyword evidence="4" id="KW-0444">Lipid biosynthesis</keyword>
<dbReference type="GO" id="GO:0004312">
    <property type="term" value="F:fatty acid synthase activity"/>
    <property type="evidence" value="ECO:0007669"/>
    <property type="project" value="TreeGrafter"/>
</dbReference>
<sequence length="2406" mass="258628">MKFEPIAVVGQGCVFPGGLNPDQLWTTIQQGRDVLGTPPQDYWGVSGARIVREQITGPCFDHTWSDRGGYVRGFEDVFNPNGFLLDADSLVSLDPLYRWTLHTARQAIESAGWQVGGVPDRVGVVLGNLSYPTHTMASLAAQVWRADDADIDWRNRFHSGLPAHLVARALGLTAGALCLDAGCASSLYAIKLACDRLHDRTADVMLAGGVNRADDLFLHVGFCALQALSHAGASRPFHQQADGLVPAEGAGFVVLRRLDDALASDAQILGLIRAIGVANDGRGSSMLTPSQEGQIRAMRSAYDMADLDPEDISMIECHATGTPLGDLTELKSMARIFAGAQDVPIGSLKSNLGHSITASGIAGLIKVLGAMRARLRPPTLHVENPVPFIAESPFRLLTAAEPWTTRGPRRAAVNNFGFGGNNAHLIVEEWVDTDRPSADARWWCANPSPTDADVAIVGLSIIAGDGYETAEVANHLAAGRPLVTQEADGVLRARMSTLSLDVTKVRFPPSDLKNALPQQVAALRAALNIAGVIAGLPQETTSVVMGMNCDAEVARWGLRWRLAHTIDDPAQLARTRDGVVPGLAASTVVGSMPNIVANRINSQFDLRGPSFTVSREQLSGTTALELAARALRHGEIDAAVVGAVDLSCEPVHEAAARMLLTADEQIPGDAAVLMVLKRAEDALRQNDTIYALLPGAPATPGQAPAHELRVGTAPGSFNVEPLLGHAHAASGLLQVSAGVLFGFLGIEPDGSQATQEPREVVVTLDGLAGEHQQLTLRTPAGLPRDSATRRQSLALQLAAARSDSGSARLLEFVAHMPPVRLPDLADLTSSSAAADAGPSVTVLPKPPAIPTAGDALPARGDVPAPPTPHSHIAASRRCDNGSHRAVQPVPPSGAVLPSPTVKSTPTGLTLDQDGLRVHASGKISEIYGPAFTCQDGYPRQTRMPQPPLLLADRLLGIDAEPGRPGTGTLWTETDVTAYAWWLHQGRMPAGIMIESGQADLMLISWMGADFANKGERVYRLLGCELTFLGGLPEIGDTLRFDIHVDGHARQGDIRLFFFHYDCTIGGTERLAVRNGQAGFFSDEELAASGGILWRPEEQTVTGRLDSPPCATARHSLSTSDLKALAAGQLWPRLGAGFERAASHTRTPTTAGGDMLFVDEVTQIDFSGGPWGRGYLRGVQHITAETWFFHGHFKNDPCMPGTLMFEGTLQAMAIYMTAAGMTLACDGWRFEPVPFETCKLKCRGQVTPSSREVVYEVFIRELINEPEPTLFADVLCTVDGLAAFHCPRLGLKLSPGWPMDQGLPQLDHYVEPKPVAVSDGFSFDYKSLLACAWGKPSRAFGERYQRFDTSRKVARLPSPPYHFMSRVTEVVGEIGVMQSGVTLVAEYDVPCDAWYFTANGCRTMPSAVLMEVCLQPCGWLASYIGCPLSTDVDLFFRNLDGVGVQHREVGPSIGTLRTEVHLKNVAKVADTIIVSFSAHAYAGDAQVYGAETVFGYFPGPALEQQLGLPTSGAEHEQLAAPSAAPDVDLTTRPQGHFGPGAMLPEPMLLMIDRVTGRWPTAGRAGLGRWRAVKSVDPTEWFFKAHFFQDPVQPGSLGIESMINLLQFAMLDLGLGEEAGPHARFEPLAIDQSMTWRYRGQVRPHNKLITTQLEITTIERSDDGILALADAALWVDGLRIYSATNLGMRIKGSPHGQTVTSGASSGAAATVTTLRTIIDPARDSWIADHRPTQTAAALPLMSVLDLVAQAAVQAADGAAVVEIRDLYLSRWIVVDAPVHLRTQIERTAPDSYDAQLHVWREAANPTLSRWETIGSGTVSTASDYPDGPPAPSPLSAALPMSNPYDSGAVFHGPAFQSLDDGAEFSHEGASGILTVSRCAVPAGLVHPGLLDAGLHIVPHTELSVWTGHSRGPDRTSTDSKVGFPHHIVWARFYRDAPEQGKVAVEARFAGFADSQQQCPMVDLWYGIDGRPWAQIRVVEVLLPKTSLGQADGVQRRAFLQRRAVPGLSLSEQRGPGEIELDASQVNQANWFPGTVQALYSCGTGGAAQLAMEVAAKEAVAHAAHGAIHPSTVQLRNGQASCPALPLEAISVTIENTRPPVLHARAGLHCDWTPVRAWWAQQTGKQQGWLGDLLIWALLSRYVRHVIVEDPAALQELNGRSVLLLANHQVQIESILGTVIASWLTDTTVVTVSNAKHVNRWVGRLSRTLGSGEATGLRNIHYFEQDKPHTFLAIVDKVKQDIAERGSSLLVHASGTRQTSSAQRVQTLTSTLLDLAVDMSLPIVPLHFAGGLPEQPLNHKLEVPYRHAAQDYIFGSPILPDELAALPYAARRTRVLDAINALAPITDVPHEANLAAEARITAVTTDLAPRQTIWAAIDDALAALPVEWRDDCRYDDWLKLARFDSTTEA</sequence>
<dbReference type="SUPFAM" id="SSF53901">
    <property type="entry name" value="Thiolase-like"/>
    <property type="match status" value="3"/>
</dbReference>
<dbReference type="Pfam" id="PF07977">
    <property type="entry name" value="FabA"/>
    <property type="match status" value="3"/>
</dbReference>
<dbReference type="PROSITE" id="PS52004">
    <property type="entry name" value="KS3_2"/>
    <property type="match status" value="1"/>
</dbReference>
<dbReference type="RefSeq" id="WP_170062121.1">
    <property type="nucleotide sequence ID" value="NZ_JACKTS010000016.1"/>
</dbReference>
<dbReference type="InterPro" id="IPR029069">
    <property type="entry name" value="HotDog_dom_sf"/>
</dbReference>
<keyword evidence="3" id="KW-0596">Phosphopantetheine</keyword>
<dbReference type="PROSITE" id="PS52019">
    <property type="entry name" value="PKS_MFAS_DH"/>
    <property type="match status" value="1"/>
</dbReference>
<dbReference type="InterPro" id="IPR020807">
    <property type="entry name" value="PKS_DH"/>
</dbReference>
<dbReference type="InterPro" id="IPR014030">
    <property type="entry name" value="Ketoacyl_synth_N"/>
</dbReference>
<evidence type="ECO:0000256" key="10">
    <source>
        <dbReference type="ARBA" id="ARBA00023268"/>
    </source>
</evidence>
<proteinExistence type="inferred from homology"/>
<dbReference type="InterPro" id="IPR020841">
    <property type="entry name" value="PKS_Beta-ketoAc_synthase_dom"/>
</dbReference>
<dbReference type="Gene3D" id="3.10.129.110">
    <property type="entry name" value="Polyketide synthase dehydratase"/>
    <property type="match status" value="1"/>
</dbReference>
<feature type="region of interest" description="N-terminal hotdog fold" evidence="11">
    <location>
        <begin position="1695"/>
        <end position="1823"/>
    </location>
</feature>
<dbReference type="SMART" id="SM00826">
    <property type="entry name" value="PKS_DH"/>
    <property type="match status" value="1"/>
</dbReference>
<dbReference type="Gene3D" id="3.40.47.10">
    <property type="match status" value="2"/>
</dbReference>
<evidence type="ECO:0000256" key="3">
    <source>
        <dbReference type="ARBA" id="ARBA00022450"/>
    </source>
</evidence>